<dbReference type="Pfam" id="PF03692">
    <property type="entry name" value="CxxCxxCC"/>
    <property type="match status" value="1"/>
</dbReference>
<dbReference type="InterPro" id="IPR005358">
    <property type="entry name" value="Puta_zinc/iron-chelating_dom"/>
</dbReference>
<dbReference type="PANTHER" id="PTHR35866:SF1">
    <property type="entry name" value="YKGJ FAMILY CYSTEINE CLUSTER PROTEIN"/>
    <property type="match status" value="1"/>
</dbReference>
<dbReference type="EMBL" id="JAOQKJ010000016">
    <property type="protein sequence ID" value="MCU6745731.1"/>
    <property type="molecule type" value="Genomic_DNA"/>
</dbReference>
<dbReference type="RefSeq" id="WP_262575773.1">
    <property type="nucleotide sequence ID" value="NZ_JAOQKJ010000016.1"/>
</dbReference>
<reference evidence="1 2" key="1">
    <citation type="journal article" date="2021" name="ISME Commun">
        <title>Automated analysis of genomic sequences facilitates high-throughput and comprehensive description of bacteria.</title>
        <authorList>
            <person name="Hitch T.C.A."/>
        </authorList>
    </citation>
    <scope>NUCLEOTIDE SEQUENCE [LARGE SCALE GENOMIC DNA]</scope>
    <source>
        <strain evidence="1 2">Sanger_18</strain>
    </source>
</reference>
<evidence type="ECO:0000313" key="2">
    <source>
        <dbReference type="Proteomes" id="UP001652432"/>
    </source>
</evidence>
<dbReference type="PANTHER" id="PTHR35866">
    <property type="entry name" value="PUTATIVE-RELATED"/>
    <property type="match status" value="1"/>
</dbReference>
<proteinExistence type="predicted"/>
<accession>A0ABT2T6X0</accession>
<organism evidence="1 2">
    <name type="scientific">Suilimivivens aceti</name>
    <dbReference type="NCBI Taxonomy" id="2981774"/>
    <lineage>
        <taxon>Bacteria</taxon>
        <taxon>Bacillati</taxon>
        <taxon>Bacillota</taxon>
        <taxon>Clostridia</taxon>
        <taxon>Lachnospirales</taxon>
        <taxon>Lachnospiraceae</taxon>
        <taxon>Suilimivivens</taxon>
    </lineage>
</organism>
<protein>
    <submittedName>
        <fullName evidence="1">YkgJ family cysteine cluster protein</fullName>
    </submittedName>
</protein>
<sequence>MEREIDLQEVSDGRLYTSADMVKLGCNDCSGCSECCRVVEDTIILDPYDISQLCQALETDFQGLLAGGRIELSVVEGVILPHLKLKEGRGGCTFLDDAGRCMIHDYRPGFCRMFPMGRIYENGDFRYFLQVRECPYPNKTKVKLKKWLGIPELARYERFVKDWHFFLKDTERKLAEAENEEIPKKINLFLLQQFFQKPYGDAFYEAFYERLSEAGAVL</sequence>
<evidence type="ECO:0000313" key="1">
    <source>
        <dbReference type="EMBL" id="MCU6745731.1"/>
    </source>
</evidence>
<keyword evidence="2" id="KW-1185">Reference proteome</keyword>
<comment type="caution">
    <text evidence="1">The sequence shown here is derived from an EMBL/GenBank/DDBJ whole genome shotgun (WGS) entry which is preliminary data.</text>
</comment>
<dbReference type="Proteomes" id="UP001652432">
    <property type="component" value="Unassembled WGS sequence"/>
</dbReference>
<name>A0ABT2T6X0_9FIRM</name>
<gene>
    <name evidence="1" type="ORF">OCV77_14745</name>
</gene>